<dbReference type="CDD" id="cd18571">
    <property type="entry name" value="ABC_6TM_peptidase_like"/>
    <property type="match status" value="1"/>
</dbReference>
<reference evidence="12 13" key="1">
    <citation type="journal article" date="2011" name="Stand. Genomic Sci.">
        <title>Non-contiguous finished genome sequence of Bacteroides coprosuis type strain (PC139).</title>
        <authorList>
            <person name="Land M."/>
            <person name="Held B."/>
            <person name="Gronow S."/>
            <person name="Abt B."/>
            <person name="Lucas S."/>
            <person name="Del Rio T.G."/>
            <person name="Nolan M."/>
            <person name="Tice H."/>
            <person name="Cheng J.F."/>
            <person name="Pitluck S."/>
            <person name="Liolios K."/>
            <person name="Pagani I."/>
            <person name="Ivanova N."/>
            <person name="Mavromatis K."/>
            <person name="Mikhailova N."/>
            <person name="Pati A."/>
            <person name="Tapia R."/>
            <person name="Han C."/>
            <person name="Goodwin L."/>
            <person name="Chen A."/>
            <person name="Palaniappan K."/>
            <person name="Hauser L."/>
            <person name="Brambilla E.M."/>
            <person name="Rohde M."/>
            <person name="Goker M."/>
            <person name="Detter J.C."/>
            <person name="Woyke T."/>
            <person name="Bristow J."/>
            <person name="Eisen J.A."/>
            <person name="Markowitz V."/>
            <person name="Hugenholtz P."/>
            <person name="Kyrpides N.C."/>
            <person name="Klenk H.P."/>
            <person name="Lapidus A."/>
        </authorList>
    </citation>
    <scope>NUCLEOTIDE SEQUENCE [LARGE SCALE GENOMIC DNA]</scope>
    <source>
        <strain evidence="12 13">DSM 18011</strain>
    </source>
</reference>
<dbReference type="GO" id="GO:0005524">
    <property type="term" value="F:ATP binding"/>
    <property type="evidence" value="ECO:0007669"/>
    <property type="project" value="UniProtKB-KW"/>
</dbReference>
<evidence type="ECO:0000259" key="9">
    <source>
        <dbReference type="PROSITE" id="PS50893"/>
    </source>
</evidence>
<evidence type="ECO:0000256" key="7">
    <source>
        <dbReference type="ARBA" id="ARBA00023136"/>
    </source>
</evidence>
<dbReference type="Gene3D" id="1.20.1560.10">
    <property type="entry name" value="ABC transporter type 1, transmembrane domain"/>
    <property type="match status" value="1"/>
</dbReference>
<dbReference type="Gene3D" id="3.40.50.300">
    <property type="entry name" value="P-loop containing nucleotide triphosphate hydrolases"/>
    <property type="match status" value="1"/>
</dbReference>
<evidence type="ECO:0000256" key="8">
    <source>
        <dbReference type="SAM" id="Phobius"/>
    </source>
</evidence>
<keyword evidence="6 8" id="KW-1133">Transmembrane helix</keyword>
<feature type="domain" description="Peptidase C39" evidence="11">
    <location>
        <begin position="12"/>
        <end position="137"/>
    </location>
</feature>
<evidence type="ECO:0000256" key="5">
    <source>
        <dbReference type="ARBA" id="ARBA00022840"/>
    </source>
</evidence>
<evidence type="ECO:0000256" key="6">
    <source>
        <dbReference type="ARBA" id="ARBA00022989"/>
    </source>
</evidence>
<keyword evidence="7 8" id="KW-0472">Membrane</keyword>
<dbReference type="PANTHER" id="PTHR43394:SF1">
    <property type="entry name" value="ATP-BINDING CASSETTE SUB-FAMILY B MEMBER 10, MITOCHONDRIAL"/>
    <property type="match status" value="1"/>
</dbReference>
<dbReference type="Proteomes" id="UP000018439">
    <property type="component" value="Chromosome"/>
</dbReference>
<feature type="domain" description="ABC transmembrane type-1" evidence="10">
    <location>
        <begin position="181"/>
        <end position="462"/>
    </location>
</feature>
<feature type="transmembrane region" description="Helical" evidence="8">
    <location>
        <begin position="431"/>
        <end position="448"/>
    </location>
</feature>
<dbReference type="Gene3D" id="3.90.70.10">
    <property type="entry name" value="Cysteine proteinases"/>
    <property type="match status" value="1"/>
</dbReference>
<feature type="transmembrane region" description="Helical" evidence="8">
    <location>
        <begin position="221"/>
        <end position="239"/>
    </location>
</feature>
<dbReference type="eggNOG" id="COG2274">
    <property type="taxonomic scope" value="Bacteria"/>
</dbReference>
<dbReference type="GO" id="GO:0005886">
    <property type="term" value="C:plasma membrane"/>
    <property type="evidence" value="ECO:0007669"/>
    <property type="project" value="UniProtKB-SubCell"/>
</dbReference>
<dbReference type="InterPro" id="IPR036640">
    <property type="entry name" value="ABC1_TM_sf"/>
</dbReference>
<dbReference type="HOGENOM" id="CLU_000604_95_4_10"/>
<dbReference type="Pfam" id="PF03412">
    <property type="entry name" value="Peptidase_C39"/>
    <property type="match status" value="1"/>
</dbReference>
<evidence type="ECO:0000259" key="10">
    <source>
        <dbReference type="PROSITE" id="PS50929"/>
    </source>
</evidence>
<evidence type="ECO:0000256" key="2">
    <source>
        <dbReference type="ARBA" id="ARBA00022692"/>
    </source>
</evidence>
<feature type="transmembrane region" description="Helical" evidence="8">
    <location>
        <begin position="318"/>
        <end position="338"/>
    </location>
</feature>
<evidence type="ECO:0000256" key="3">
    <source>
        <dbReference type="ARBA" id="ARBA00022741"/>
    </source>
</evidence>
<feature type="transmembrane region" description="Helical" evidence="8">
    <location>
        <begin position="290"/>
        <end position="312"/>
    </location>
</feature>
<dbReference type="GO" id="GO:0016887">
    <property type="term" value="F:ATP hydrolysis activity"/>
    <property type="evidence" value="ECO:0007669"/>
    <property type="project" value="InterPro"/>
</dbReference>
<name>F3ZSM0_9BACE</name>
<dbReference type="InterPro" id="IPR011527">
    <property type="entry name" value="ABC1_TM_dom"/>
</dbReference>
<dbReference type="EC" id="3.6.3.44" evidence="12"/>
<dbReference type="PROSITE" id="PS50929">
    <property type="entry name" value="ABC_TM1F"/>
    <property type="match status" value="1"/>
</dbReference>
<protein>
    <submittedName>
        <fullName evidence="12">Xenobiotic-transporting ATPase</fullName>
        <ecNumber evidence="12">3.6.3.44</ecNumber>
    </submittedName>
</protein>
<organism evidence="12 13">
    <name type="scientific">Bacteroides coprosuis DSM 18011</name>
    <dbReference type="NCBI Taxonomy" id="679937"/>
    <lineage>
        <taxon>Bacteria</taxon>
        <taxon>Pseudomonadati</taxon>
        <taxon>Bacteroidota</taxon>
        <taxon>Bacteroidia</taxon>
        <taxon>Bacteroidales</taxon>
        <taxon>Bacteroidaceae</taxon>
        <taxon>Bacteroides</taxon>
    </lineage>
</organism>
<feature type="transmembrane region" description="Helical" evidence="8">
    <location>
        <begin position="179"/>
        <end position="201"/>
    </location>
</feature>
<feature type="transmembrane region" description="Helical" evidence="8">
    <location>
        <begin position="403"/>
        <end position="425"/>
    </location>
</feature>
<keyword evidence="13" id="KW-1185">Reference proteome</keyword>
<feature type="domain" description="ABC transporter" evidence="9">
    <location>
        <begin position="496"/>
        <end position="732"/>
    </location>
</feature>
<dbReference type="PANTHER" id="PTHR43394">
    <property type="entry name" value="ATP-DEPENDENT PERMEASE MDL1, MITOCHONDRIAL"/>
    <property type="match status" value="1"/>
</dbReference>
<dbReference type="GO" id="GO:0008233">
    <property type="term" value="F:peptidase activity"/>
    <property type="evidence" value="ECO:0007669"/>
    <property type="project" value="InterPro"/>
</dbReference>
<dbReference type="SUPFAM" id="SSF52540">
    <property type="entry name" value="P-loop containing nucleoside triphosphate hydrolases"/>
    <property type="match status" value="1"/>
</dbReference>
<dbReference type="EMBL" id="CM001167">
    <property type="protein sequence ID" value="EGJ72172.1"/>
    <property type="molecule type" value="Genomic_DNA"/>
</dbReference>
<keyword evidence="2 8" id="KW-0812">Transmembrane</keyword>
<dbReference type="SUPFAM" id="SSF90123">
    <property type="entry name" value="ABC transporter transmembrane region"/>
    <property type="match status" value="1"/>
</dbReference>
<proteinExistence type="predicted"/>
<dbReference type="InterPro" id="IPR039421">
    <property type="entry name" value="Type_1_exporter"/>
</dbReference>
<accession>F3ZSM0</accession>
<dbReference type="Pfam" id="PF00005">
    <property type="entry name" value="ABC_tran"/>
    <property type="match status" value="1"/>
</dbReference>
<evidence type="ECO:0000313" key="13">
    <source>
        <dbReference type="Proteomes" id="UP000018439"/>
    </source>
</evidence>
<keyword evidence="4 12" id="KW-0378">Hydrolase</keyword>
<dbReference type="AlphaFoldDB" id="F3ZSM0"/>
<sequence>MKHYRRFAFIRQEGATDCAPVCLAMIAQYYGRQFSIETLRKLCGTTAQGTTLLHLMKGAESIDLEAISGQMDWDKLITEAPLPCIVLWDQSHYVVVYRIQKDWRGRYKVYVADPQKGLLKYSKEGFCRHWGGSKEEVLTSGTALLLQPTALFNQVATESEQINDKWKFIQNTLKPYRKYVILLVLGLILAGGIQLLFPLLIKAYGDYALDRETPNLIQTLFWIQIILLVSGLVISYIRNKMVLHISSKMNLSFISDFLLKLMLLPINFYKNRYIGDVLHRIDDYRKVEEFLTTQVVQILFSLVTFFVFAGVLLVYSPFIFSVFIIATLLYILWIMLFIRKRKILESRVREIDQYQQRQIFEIVHGVQEVKLQGCEQSIRRAWLNTQDRFFEVKSKLLKMEQTIHIGSTFIIGSRNILVIALSVFLVYESQMTIGMLLAIMYIIGQLYFPMDELIKSLYFWQDLNLSLSRIKDISEEEDETTTERTLTQFDTAFPDITLENLSFNFNYFSYRKVLNKVSLRIPAQKITVIVGADGSGKSTLLKLLLGFYSPTEGKIKIGNSDLQDMNLMWWRSQCGAILPDSYIFTDTIARNISLSDSTPDMGKIKRAARYALLDSYIENLPFKYNTLIGQDRSTLSIELRERILIARLIYKDPSFMFLDIHHFSQTDSISLSRKSALLSQWRDKTILAITHQLHLLQDADHIIVLDKGEVVAQGSHESLLKSCSTYYKIVENQLKIN</sequence>
<dbReference type="STRING" id="679937.Bcop_1997"/>
<dbReference type="InterPro" id="IPR003593">
    <property type="entry name" value="AAA+_ATPase"/>
</dbReference>
<dbReference type="PROSITE" id="PS50990">
    <property type="entry name" value="PEPTIDASE_C39"/>
    <property type="match status" value="1"/>
</dbReference>
<dbReference type="GO" id="GO:0015421">
    <property type="term" value="F:ABC-type oligopeptide transporter activity"/>
    <property type="evidence" value="ECO:0007669"/>
    <property type="project" value="TreeGrafter"/>
</dbReference>
<dbReference type="InterPro" id="IPR003439">
    <property type="entry name" value="ABC_transporter-like_ATP-bd"/>
</dbReference>
<evidence type="ECO:0000313" key="12">
    <source>
        <dbReference type="EMBL" id="EGJ72172.1"/>
    </source>
</evidence>
<dbReference type="SMART" id="SM00382">
    <property type="entry name" value="AAA"/>
    <property type="match status" value="1"/>
</dbReference>
<dbReference type="InterPro" id="IPR005074">
    <property type="entry name" value="Peptidase_C39"/>
</dbReference>
<evidence type="ECO:0000256" key="4">
    <source>
        <dbReference type="ARBA" id="ARBA00022801"/>
    </source>
</evidence>
<comment type="subcellular location">
    <subcellularLocation>
        <location evidence="1">Cell membrane</location>
        <topology evidence="1">Multi-pass membrane protein</topology>
    </subcellularLocation>
</comment>
<evidence type="ECO:0000256" key="1">
    <source>
        <dbReference type="ARBA" id="ARBA00004651"/>
    </source>
</evidence>
<dbReference type="PROSITE" id="PS50893">
    <property type="entry name" value="ABC_TRANSPORTER_2"/>
    <property type="match status" value="1"/>
</dbReference>
<dbReference type="MEROPS" id="C39.001"/>
<keyword evidence="3" id="KW-0547">Nucleotide-binding</keyword>
<dbReference type="Pfam" id="PF00664">
    <property type="entry name" value="ABC_membrane"/>
    <property type="match status" value="1"/>
</dbReference>
<keyword evidence="5" id="KW-0067">ATP-binding</keyword>
<gene>
    <name evidence="12" type="ORF">Bcop_1997</name>
</gene>
<evidence type="ECO:0000259" key="11">
    <source>
        <dbReference type="PROSITE" id="PS50990"/>
    </source>
</evidence>
<dbReference type="GO" id="GO:0006508">
    <property type="term" value="P:proteolysis"/>
    <property type="evidence" value="ECO:0007669"/>
    <property type="project" value="InterPro"/>
</dbReference>
<dbReference type="InterPro" id="IPR027417">
    <property type="entry name" value="P-loop_NTPase"/>
</dbReference>
<dbReference type="CDD" id="cd02418">
    <property type="entry name" value="Peptidase_C39B"/>
    <property type="match status" value="1"/>
</dbReference>